<organism evidence="1 2">
    <name type="scientific">Achromobacter piechaudii ATCC 43553</name>
    <dbReference type="NCBI Taxonomy" id="742159"/>
    <lineage>
        <taxon>Bacteria</taxon>
        <taxon>Pseudomonadati</taxon>
        <taxon>Pseudomonadota</taxon>
        <taxon>Betaproteobacteria</taxon>
        <taxon>Burkholderiales</taxon>
        <taxon>Alcaligenaceae</taxon>
        <taxon>Achromobacter</taxon>
    </lineage>
</organism>
<evidence type="ECO:0000313" key="1">
    <source>
        <dbReference type="EMBL" id="EFF75783.1"/>
    </source>
</evidence>
<evidence type="ECO:0000313" key="2">
    <source>
        <dbReference type="Proteomes" id="UP000004510"/>
    </source>
</evidence>
<dbReference type="AlphaFoldDB" id="D4XBJ7"/>
<dbReference type="Proteomes" id="UP000004510">
    <property type="component" value="Unassembled WGS sequence"/>
</dbReference>
<reference evidence="2" key="1">
    <citation type="submission" date="2010-03" db="EMBL/GenBank/DDBJ databases">
        <title>Complete sequence of Mobiluncus curtisii ATCC 43063.</title>
        <authorList>
            <person name="Muzny D."/>
            <person name="Qin X."/>
            <person name="Deng J."/>
            <person name="Jiang H."/>
            <person name="Liu Y."/>
            <person name="Qu J."/>
            <person name="Song X.-Z."/>
            <person name="Zhang L."/>
            <person name="Thornton R."/>
            <person name="Coyle M."/>
            <person name="Francisco L."/>
            <person name="Jackson L."/>
            <person name="Javaid M."/>
            <person name="Korchina V."/>
            <person name="Kovar C."/>
            <person name="Mata R."/>
            <person name="Mathew T."/>
            <person name="Ngo R."/>
            <person name="Nguyen L."/>
            <person name="Nguyen N."/>
            <person name="Okwuonu G."/>
            <person name="Ongeri F."/>
            <person name="Pham C."/>
            <person name="Simmons D."/>
            <person name="Wilczek-Boney K."/>
            <person name="Hale W."/>
            <person name="Jakkamsetti A."/>
            <person name="Pham P."/>
            <person name="Ruth R."/>
            <person name="San Lucas F."/>
            <person name="Warren J."/>
            <person name="Zhang J."/>
            <person name="Zhao Z."/>
            <person name="Zhou C."/>
            <person name="Zhu D."/>
            <person name="Lee S."/>
            <person name="Bess C."/>
            <person name="Blankenburg K."/>
            <person name="Forbes L."/>
            <person name="Fu Q."/>
            <person name="Gubbala S."/>
            <person name="Hirani K."/>
            <person name="Jayaseelan J.C."/>
            <person name="Lara F."/>
            <person name="Munidasa M."/>
            <person name="Palculict T."/>
            <person name="Patil S."/>
            <person name="Pu L.-L."/>
            <person name="Saada N."/>
            <person name="Tang L."/>
            <person name="Weissenberger G."/>
            <person name="Zhu Y."/>
            <person name="Hemphill L."/>
            <person name="Shang Y."/>
            <person name="Youmans B."/>
            <person name="Ayvaz T."/>
            <person name="Ross M."/>
            <person name="Santibanez J."/>
            <person name="Aqrawi P."/>
            <person name="Gross S."/>
            <person name="Joshi V."/>
            <person name="Fowler G."/>
            <person name="Nazareth L."/>
            <person name="Reid J."/>
            <person name="Worley K."/>
            <person name="Petrosino J."/>
            <person name="Highlander S."/>
            <person name="Gibbs R."/>
            <person name="Gibbs R."/>
        </authorList>
    </citation>
    <scope>NUCLEOTIDE SEQUENCE [LARGE SCALE GENOMIC DNA]</scope>
    <source>
        <strain evidence="2">ATCC 43553</strain>
    </source>
</reference>
<dbReference type="PATRIC" id="fig|742159.3.peg.3778"/>
<name>D4XBJ7_9BURK</name>
<protein>
    <submittedName>
        <fullName evidence="1">Uncharacterized protein</fullName>
    </submittedName>
</protein>
<sequence>MSPALCGAADETFTRPSRGAMNIRIGDGQNSCCLSNRPSTRT</sequence>
<proteinExistence type="predicted"/>
<dbReference type="HOGENOM" id="CLU_3245682_0_0_4"/>
<dbReference type="EMBL" id="ADMS01000062">
    <property type="protein sequence ID" value="EFF75783.1"/>
    <property type="molecule type" value="Genomic_DNA"/>
</dbReference>
<comment type="caution">
    <text evidence="1">The sequence shown here is derived from an EMBL/GenBank/DDBJ whole genome shotgun (WGS) entry which is preliminary data.</text>
</comment>
<accession>D4XBJ7</accession>
<gene>
    <name evidence="1" type="ORF">HMPREF0004_2844</name>
</gene>